<dbReference type="OrthoDB" id="3467214at2"/>
<evidence type="ECO:0000313" key="7">
    <source>
        <dbReference type="Proteomes" id="UP000262882"/>
    </source>
</evidence>
<feature type="domain" description="HTH lacI-type" evidence="5">
    <location>
        <begin position="25"/>
        <end position="83"/>
    </location>
</feature>
<keyword evidence="2 6" id="KW-0238">DNA-binding</keyword>
<evidence type="ECO:0000256" key="2">
    <source>
        <dbReference type="ARBA" id="ARBA00023125"/>
    </source>
</evidence>
<dbReference type="InterPro" id="IPR046335">
    <property type="entry name" value="LacI/GalR-like_sensor"/>
</dbReference>
<evidence type="ECO:0000313" key="6">
    <source>
        <dbReference type="EMBL" id="RFS84439.1"/>
    </source>
</evidence>
<dbReference type="GO" id="GO:0003700">
    <property type="term" value="F:DNA-binding transcription factor activity"/>
    <property type="evidence" value="ECO:0007669"/>
    <property type="project" value="TreeGrafter"/>
</dbReference>
<dbReference type="CDD" id="cd01392">
    <property type="entry name" value="HTH_LacI"/>
    <property type="match status" value="1"/>
</dbReference>
<keyword evidence="7" id="KW-1185">Reference proteome</keyword>
<dbReference type="Pfam" id="PF13377">
    <property type="entry name" value="Peripla_BP_3"/>
    <property type="match status" value="1"/>
</dbReference>
<dbReference type="Gene3D" id="3.40.50.2300">
    <property type="match status" value="2"/>
</dbReference>
<comment type="caution">
    <text evidence="6">The sequence shown here is derived from an EMBL/GenBank/DDBJ whole genome shotgun (WGS) entry which is preliminary data.</text>
</comment>
<feature type="region of interest" description="Disordered" evidence="4">
    <location>
        <begin position="1"/>
        <end position="24"/>
    </location>
</feature>
<keyword evidence="1" id="KW-0805">Transcription regulation</keyword>
<dbReference type="PROSITE" id="PS50932">
    <property type="entry name" value="HTH_LACI_2"/>
    <property type="match status" value="1"/>
</dbReference>
<gene>
    <name evidence="6" type="ORF">D0T12_19090</name>
</gene>
<evidence type="ECO:0000256" key="4">
    <source>
        <dbReference type="SAM" id="MobiDB-lite"/>
    </source>
</evidence>
<dbReference type="Proteomes" id="UP000262882">
    <property type="component" value="Unassembled WGS sequence"/>
</dbReference>
<evidence type="ECO:0000256" key="3">
    <source>
        <dbReference type="ARBA" id="ARBA00023163"/>
    </source>
</evidence>
<sequence>MQGAKSATDVTRAADPAPPAPGGRATLKTIADLTGLHVSTVSRVLNGTTTGARAASAATAERIRQVAREVGYVPDIQAAGLRRQSSRLLGVMMARLTDQVLASIYEGVERAATRHGFHTMVSNTWDDPATRQAHVAMLLSRRVDAMIFGDAHVDGTFLAEFAAHGVPFVLVNRRAADHPSVTCDDVEGGRLAAEHLYAQGHRVVGVVAGLPYAANGIDRTTGFTRYFAERGRPVPGDHVVHASFDAAGGALAAERLLDLDPRPSAIFAVSDFAAIGVLGVLRERGLRAGRDVAVVGFNDVPIAAQLTIPLSSVRNPMHEVGARGVDLLVRLMRGEPVDRITLAPELRVRESSALPYPGA</sequence>
<name>A0A372GH58_9ACTN</name>
<dbReference type="Gene3D" id="1.10.260.40">
    <property type="entry name" value="lambda repressor-like DNA-binding domains"/>
    <property type="match status" value="1"/>
</dbReference>
<dbReference type="InterPro" id="IPR010982">
    <property type="entry name" value="Lambda_DNA-bd_dom_sf"/>
</dbReference>
<dbReference type="AlphaFoldDB" id="A0A372GH58"/>
<evidence type="ECO:0000256" key="1">
    <source>
        <dbReference type="ARBA" id="ARBA00023015"/>
    </source>
</evidence>
<proteinExistence type="predicted"/>
<organism evidence="6 7">
    <name type="scientific">Actinomadura spongiicola</name>
    <dbReference type="NCBI Taxonomy" id="2303421"/>
    <lineage>
        <taxon>Bacteria</taxon>
        <taxon>Bacillati</taxon>
        <taxon>Actinomycetota</taxon>
        <taxon>Actinomycetes</taxon>
        <taxon>Streptosporangiales</taxon>
        <taxon>Thermomonosporaceae</taxon>
        <taxon>Actinomadura</taxon>
    </lineage>
</organism>
<dbReference type="GO" id="GO:0000976">
    <property type="term" value="F:transcription cis-regulatory region binding"/>
    <property type="evidence" value="ECO:0007669"/>
    <property type="project" value="TreeGrafter"/>
</dbReference>
<dbReference type="InterPro" id="IPR000843">
    <property type="entry name" value="HTH_LacI"/>
</dbReference>
<accession>A0A372GH58</accession>
<dbReference type="InterPro" id="IPR028082">
    <property type="entry name" value="Peripla_BP_I"/>
</dbReference>
<dbReference type="PANTHER" id="PTHR30146">
    <property type="entry name" value="LACI-RELATED TRANSCRIPTIONAL REPRESSOR"/>
    <property type="match status" value="1"/>
</dbReference>
<keyword evidence="3" id="KW-0804">Transcription</keyword>
<dbReference type="Pfam" id="PF00356">
    <property type="entry name" value="LacI"/>
    <property type="match status" value="1"/>
</dbReference>
<dbReference type="SMART" id="SM00354">
    <property type="entry name" value="HTH_LACI"/>
    <property type="match status" value="1"/>
</dbReference>
<dbReference type="PANTHER" id="PTHR30146:SF109">
    <property type="entry name" value="HTH-TYPE TRANSCRIPTIONAL REGULATOR GALS"/>
    <property type="match status" value="1"/>
</dbReference>
<evidence type="ECO:0000259" key="5">
    <source>
        <dbReference type="PROSITE" id="PS50932"/>
    </source>
</evidence>
<dbReference type="EMBL" id="QVNQ01000005">
    <property type="protein sequence ID" value="RFS84439.1"/>
    <property type="molecule type" value="Genomic_DNA"/>
</dbReference>
<dbReference type="RefSeq" id="WP_117401121.1">
    <property type="nucleotide sequence ID" value="NZ_QVNQ01000005.1"/>
</dbReference>
<dbReference type="SUPFAM" id="SSF47413">
    <property type="entry name" value="lambda repressor-like DNA-binding domains"/>
    <property type="match status" value="1"/>
</dbReference>
<dbReference type="SUPFAM" id="SSF53822">
    <property type="entry name" value="Periplasmic binding protein-like I"/>
    <property type="match status" value="1"/>
</dbReference>
<dbReference type="CDD" id="cd06285">
    <property type="entry name" value="PBP1_LacI-like"/>
    <property type="match status" value="1"/>
</dbReference>
<protein>
    <submittedName>
        <fullName evidence="6">LacI family DNA-binding transcriptional regulator</fullName>
    </submittedName>
</protein>
<reference evidence="6 7" key="1">
    <citation type="submission" date="2018-08" db="EMBL/GenBank/DDBJ databases">
        <title>Actinomadura spongicola sp. nov., isolated from marine sponge Leucetta chagosensis.</title>
        <authorList>
            <person name="Li L."/>
            <person name="Lin H.W."/>
        </authorList>
    </citation>
    <scope>NUCLEOTIDE SEQUENCE [LARGE SCALE GENOMIC DNA]</scope>
    <source>
        <strain evidence="6 7">LHW52907</strain>
    </source>
</reference>